<evidence type="ECO:0000313" key="12">
    <source>
        <dbReference type="Proteomes" id="UP000051330"/>
    </source>
</evidence>
<dbReference type="PANTHER" id="PTHR30040:SF2">
    <property type="entry name" value="FAD:PROTEIN FMN TRANSFERASE"/>
    <property type="match status" value="1"/>
</dbReference>
<dbReference type="Gene3D" id="3.10.520.10">
    <property type="entry name" value="ApbE-like domains"/>
    <property type="match status" value="2"/>
</dbReference>
<keyword evidence="11" id="KW-0449">Lipoprotein</keyword>
<gene>
    <name evidence="11" type="ORF">FD09_GL001114</name>
</gene>
<evidence type="ECO:0000256" key="8">
    <source>
        <dbReference type="ARBA" id="ARBA00022842"/>
    </source>
</evidence>
<comment type="catalytic activity">
    <reaction evidence="10">
        <text>L-threonyl-[protein] + FAD = FMN-L-threonyl-[protein] + AMP + H(+)</text>
        <dbReference type="Rhea" id="RHEA:36847"/>
        <dbReference type="Rhea" id="RHEA-COMP:11060"/>
        <dbReference type="Rhea" id="RHEA-COMP:11061"/>
        <dbReference type="ChEBI" id="CHEBI:15378"/>
        <dbReference type="ChEBI" id="CHEBI:30013"/>
        <dbReference type="ChEBI" id="CHEBI:57692"/>
        <dbReference type="ChEBI" id="CHEBI:74257"/>
        <dbReference type="ChEBI" id="CHEBI:456215"/>
        <dbReference type="EC" id="2.7.1.180"/>
    </reaction>
</comment>
<comment type="cofactor">
    <cofactor evidence="1">
        <name>Mg(2+)</name>
        <dbReference type="ChEBI" id="CHEBI:18420"/>
    </cofactor>
</comment>
<proteinExistence type="predicted"/>
<evidence type="ECO:0000256" key="5">
    <source>
        <dbReference type="ARBA" id="ARBA00022679"/>
    </source>
</evidence>
<dbReference type="EC" id="2.7.1.180" evidence="2"/>
<accession>A0A0R1MLI4</accession>
<evidence type="ECO:0000313" key="11">
    <source>
        <dbReference type="EMBL" id="KRL08861.1"/>
    </source>
</evidence>
<dbReference type="SUPFAM" id="SSF143631">
    <property type="entry name" value="ApbE-like"/>
    <property type="match status" value="1"/>
</dbReference>
<evidence type="ECO:0000256" key="10">
    <source>
        <dbReference type="ARBA" id="ARBA00048540"/>
    </source>
</evidence>
<evidence type="ECO:0000256" key="3">
    <source>
        <dbReference type="ARBA" id="ARBA00016337"/>
    </source>
</evidence>
<dbReference type="InterPro" id="IPR003374">
    <property type="entry name" value="ApbE-like_sf"/>
</dbReference>
<evidence type="ECO:0000256" key="7">
    <source>
        <dbReference type="ARBA" id="ARBA00022827"/>
    </source>
</evidence>
<dbReference type="Pfam" id="PF02424">
    <property type="entry name" value="ApbE"/>
    <property type="match status" value="1"/>
</dbReference>
<dbReference type="OrthoDB" id="9778595at2"/>
<keyword evidence="6" id="KW-0479">Metal-binding</keyword>
<dbReference type="STRING" id="1423792.FD09_GL001114"/>
<evidence type="ECO:0000256" key="2">
    <source>
        <dbReference type="ARBA" id="ARBA00011955"/>
    </source>
</evidence>
<dbReference type="AlphaFoldDB" id="A0A0R1MLI4"/>
<protein>
    <recommendedName>
        <fullName evidence="3">FAD:protein FMN transferase</fullName>
        <ecNumber evidence="2">2.7.1.180</ecNumber>
    </recommendedName>
    <alternativeName>
        <fullName evidence="9">Flavin transferase</fullName>
    </alternativeName>
</protein>
<keyword evidence="12" id="KW-1185">Reference proteome</keyword>
<keyword evidence="5" id="KW-0808">Transferase</keyword>
<dbReference type="PATRIC" id="fig|1423792.3.peg.1134"/>
<sequence>MTEPIMVHQVLHQMNIPFTITLAVTDATAGWQLLKKAASAIDQELVQVDDKYSPFKSYSQLRQFQRGNQRILIQDAEFQQIYAATMSAAHYTAGAFDPFFNGPFDPTGYIKGWAIERAARHYLAPLLHDDRVVAASLNGGGDMQLLAQEDGDFKWPVGIEDPRDHLSLIASYDIANGAVATSGTSKRGEHIVHQGPSDLIQVTILTHHLSDADVWATAGLAAGEEKFNQQIKDNTLNGLYVTADHRLHVFANGVIRDAQTT</sequence>
<dbReference type="Proteomes" id="UP000051330">
    <property type="component" value="Unassembled WGS sequence"/>
</dbReference>
<evidence type="ECO:0000256" key="6">
    <source>
        <dbReference type="ARBA" id="ARBA00022723"/>
    </source>
</evidence>
<keyword evidence="8" id="KW-0460">Magnesium</keyword>
<keyword evidence="7" id="KW-0274">FAD</keyword>
<dbReference type="RefSeq" id="WP_057822253.1">
    <property type="nucleotide sequence ID" value="NZ_AZEC01000018.1"/>
</dbReference>
<dbReference type="PANTHER" id="PTHR30040">
    <property type="entry name" value="THIAMINE BIOSYNTHESIS LIPOPROTEIN APBE"/>
    <property type="match status" value="1"/>
</dbReference>
<evidence type="ECO:0000256" key="1">
    <source>
        <dbReference type="ARBA" id="ARBA00001946"/>
    </source>
</evidence>
<evidence type="ECO:0000256" key="4">
    <source>
        <dbReference type="ARBA" id="ARBA00022630"/>
    </source>
</evidence>
<dbReference type="GO" id="GO:0046872">
    <property type="term" value="F:metal ion binding"/>
    <property type="evidence" value="ECO:0007669"/>
    <property type="project" value="UniProtKB-KW"/>
</dbReference>
<dbReference type="GO" id="GO:0016740">
    <property type="term" value="F:transferase activity"/>
    <property type="evidence" value="ECO:0007669"/>
    <property type="project" value="UniProtKB-KW"/>
</dbReference>
<dbReference type="InterPro" id="IPR024932">
    <property type="entry name" value="ApbE"/>
</dbReference>
<name>A0A0R1MLI4_9LACO</name>
<reference evidence="11 12" key="1">
    <citation type="journal article" date="2015" name="Genome Announc.">
        <title>Expanding the biotechnology potential of lactobacilli through comparative genomics of 213 strains and associated genera.</title>
        <authorList>
            <person name="Sun Z."/>
            <person name="Harris H.M."/>
            <person name="McCann A."/>
            <person name="Guo C."/>
            <person name="Argimon S."/>
            <person name="Zhang W."/>
            <person name="Yang X."/>
            <person name="Jeffery I.B."/>
            <person name="Cooney J.C."/>
            <person name="Kagawa T.F."/>
            <person name="Liu W."/>
            <person name="Song Y."/>
            <person name="Salvetti E."/>
            <person name="Wrobel A."/>
            <person name="Rasinkangas P."/>
            <person name="Parkhill J."/>
            <person name="Rea M.C."/>
            <person name="O'Sullivan O."/>
            <person name="Ritari J."/>
            <person name="Douillard F.P."/>
            <person name="Paul Ross R."/>
            <person name="Yang R."/>
            <person name="Briner A.E."/>
            <person name="Felis G.E."/>
            <person name="de Vos W.M."/>
            <person name="Barrangou R."/>
            <person name="Klaenhammer T.R."/>
            <person name="Caufield P.W."/>
            <person name="Cui Y."/>
            <person name="Zhang H."/>
            <person name="O'Toole P.W."/>
        </authorList>
    </citation>
    <scope>NUCLEOTIDE SEQUENCE [LARGE SCALE GENOMIC DNA]</scope>
    <source>
        <strain evidence="11 12">DSM 12744</strain>
    </source>
</reference>
<keyword evidence="4" id="KW-0285">Flavoprotein</keyword>
<organism evidence="11 12">
    <name type="scientific">Schleiferilactobacillus perolens DSM 12744</name>
    <dbReference type="NCBI Taxonomy" id="1423792"/>
    <lineage>
        <taxon>Bacteria</taxon>
        <taxon>Bacillati</taxon>
        <taxon>Bacillota</taxon>
        <taxon>Bacilli</taxon>
        <taxon>Lactobacillales</taxon>
        <taxon>Lactobacillaceae</taxon>
        <taxon>Schleiferilactobacillus</taxon>
    </lineage>
</organism>
<comment type="caution">
    <text evidence="11">The sequence shown here is derived from an EMBL/GenBank/DDBJ whole genome shotgun (WGS) entry which is preliminary data.</text>
</comment>
<dbReference type="EMBL" id="AZEC01000018">
    <property type="protein sequence ID" value="KRL08861.1"/>
    <property type="molecule type" value="Genomic_DNA"/>
</dbReference>
<evidence type="ECO:0000256" key="9">
    <source>
        <dbReference type="ARBA" id="ARBA00031306"/>
    </source>
</evidence>